<evidence type="ECO:0000313" key="3">
    <source>
        <dbReference type="Proteomes" id="UP000264541"/>
    </source>
</evidence>
<reference evidence="2 3" key="1">
    <citation type="submission" date="2018-08" db="EMBL/GenBank/DDBJ databases">
        <title>Bacillus chawlae sp. nov., Bacillus glennii sp. nov., and Bacillus saganii sp. nov. Isolated from the Vehicle Assembly Building at Kennedy Space Center where the Viking Spacecraft were Assembled.</title>
        <authorList>
            <person name="Seuylemezian A."/>
            <person name="Vaishampayan P."/>
        </authorList>
    </citation>
    <scope>NUCLEOTIDE SEQUENCE [LARGE SCALE GENOMIC DNA]</scope>
    <source>
        <strain evidence="2 3">V47-23a</strain>
    </source>
</reference>
<dbReference type="InterPro" id="IPR049971">
    <property type="entry name" value="CLC_0170-like"/>
</dbReference>
<dbReference type="OrthoDB" id="2897521at2"/>
<gene>
    <name evidence="2" type="ORF">D0469_17305</name>
</gene>
<organism evidence="2 3">
    <name type="scientific">Peribacillus saganii</name>
    <dbReference type="NCBI Taxonomy" id="2303992"/>
    <lineage>
        <taxon>Bacteria</taxon>
        <taxon>Bacillati</taxon>
        <taxon>Bacillota</taxon>
        <taxon>Bacilli</taxon>
        <taxon>Bacillales</taxon>
        <taxon>Bacillaceae</taxon>
        <taxon>Peribacillus</taxon>
    </lineage>
</organism>
<keyword evidence="1" id="KW-0472">Membrane</keyword>
<dbReference type="NCBIfam" id="NF042414">
    <property type="entry name" value="CLC_0170_fam"/>
    <property type="match status" value="1"/>
</dbReference>
<evidence type="ECO:0000313" key="2">
    <source>
        <dbReference type="EMBL" id="RFU66390.1"/>
    </source>
</evidence>
<comment type="caution">
    <text evidence="2">The sequence shown here is derived from an EMBL/GenBank/DDBJ whole genome shotgun (WGS) entry which is preliminary data.</text>
</comment>
<keyword evidence="1" id="KW-0812">Transmembrane</keyword>
<dbReference type="AlphaFoldDB" id="A0A372LJ56"/>
<sequence length="67" mass="7940">MVQIGYINYLVIIFIVTGIFILRYDAGTYKVAKMKKEYRVARITGWVNIVMGIFIYGANWAYETFFW</sequence>
<dbReference type="RefSeq" id="WP_117327974.1">
    <property type="nucleotide sequence ID" value="NZ_QVTE01000051.1"/>
</dbReference>
<keyword evidence="1" id="KW-1133">Transmembrane helix</keyword>
<feature type="transmembrane region" description="Helical" evidence="1">
    <location>
        <begin position="6"/>
        <end position="22"/>
    </location>
</feature>
<keyword evidence="3" id="KW-1185">Reference proteome</keyword>
<evidence type="ECO:0000256" key="1">
    <source>
        <dbReference type="SAM" id="Phobius"/>
    </source>
</evidence>
<feature type="transmembrane region" description="Helical" evidence="1">
    <location>
        <begin position="43"/>
        <end position="62"/>
    </location>
</feature>
<dbReference type="EMBL" id="QVTE01000051">
    <property type="protein sequence ID" value="RFU66390.1"/>
    <property type="molecule type" value="Genomic_DNA"/>
</dbReference>
<accession>A0A372LJ56</accession>
<dbReference type="Proteomes" id="UP000264541">
    <property type="component" value="Unassembled WGS sequence"/>
</dbReference>
<proteinExistence type="predicted"/>
<protein>
    <submittedName>
        <fullName evidence="2">Uncharacterized protein</fullName>
    </submittedName>
</protein>
<name>A0A372LJ56_9BACI</name>